<dbReference type="Proteomes" id="UP000029096">
    <property type="component" value="Unassembled WGS sequence"/>
</dbReference>
<evidence type="ECO:0000259" key="3">
    <source>
        <dbReference type="Pfam" id="PF17853"/>
    </source>
</evidence>
<organism evidence="4 5">
    <name type="scientific">Bifidobacterium bohemicum DSM 22767</name>
    <dbReference type="NCBI Taxonomy" id="1437606"/>
    <lineage>
        <taxon>Bacteria</taxon>
        <taxon>Bacillati</taxon>
        <taxon>Actinomycetota</taxon>
        <taxon>Actinomycetes</taxon>
        <taxon>Bifidobacteriales</taxon>
        <taxon>Bifidobacteriaceae</taxon>
        <taxon>Bifidobacterium</taxon>
    </lineage>
</organism>
<dbReference type="Gene3D" id="1.20.5.5100">
    <property type="match status" value="1"/>
</dbReference>
<reference evidence="4 5" key="1">
    <citation type="submission" date="2014-03" db="EMBL/GenBank/DDBJ databases">
        <title>Genomics of Bifidobacteria.</title>
        <authorList>
            <person name="Ventura M."/>
            <person name="Milani C."/>
            <person name="Lugli G.A."/>
        </authorList>
    </citation>
    <scope>NUCLEOTIDE SEQUENCE [LARGE SCALE GENOMIC DNA]</scope>
    <source>
        <strain evidence="4 5">DSM 22767</strain>
    </source>
</reference>
<dbReference type="EMBL" id="JGYP01000004">
    <property type="protein sequence ID" value="KFI45023.1"/>
    <property type="molecule type" value="Genomic_DNA"/>
</dbReference>
<dbReference type="InterPro" id="IPR025736">
    <property type="entry name" value="PucR_C-HTH_dom"/>
</dbReference>
<dbReference type="InterPro" id="IPR041522">
    <property type="entry name" value="CdaR_GGDEF"/>
</dbReference>
<dbReference type="RefSeq" id="WP_081930385.1">
    <property type="nucleotide sequence ID" value="NZ_JDUS01000020.1"/>
</dbReference>
<feature type="domain" description="PucR C-terminal helix-turn-helix" evidence="2">
    <location>
        <begin position="221"/>
        <end position="277"/>
    </location>
</feature>
<sequence length="292" mass="31477">MSRRDDPDFLGLVEGGVHRPGASKTATSTTDVFKADDADHPVNLKTIEDITFESLSDGLTDKRVVSLLHVIGWPDTFNCFAIAGVPKVDADIAARTIRRSVQDLGGRHCLVGRDKSGLTVALITAESAATPEVTCTAVMPAFESGQPVCLGPLRRNVIGAACTIHATLTTFCAMPAVHVRSRPIRADDLLPERALIGDEDAIDELYHNVYQSLGTGSDPTLETVETFLTCGGSLDQTGRELNVHPNTVRYRIKRATEATGWDAGDPRDAYVLRTAIALGRIRDAEGRRQTTV</sequence>
<comment type="caution">
    <text evidence="4">The sequence shown here is derived from an EMBL/GenBank/DDBJ whole genome shotgun (WGS) entry which is preliminary data.</text>
</comment>
<dbReference type="STRING" id="1437606.BBOH_1283"/>
<evidence type="ECO:0000256" key="1">
    <source>
        <dbReference type="ARBA" id="ARBA00006754"/>
    </source>
</evidence>
<dbReference type="Gene3D" id="1.10.10.2840">
    <property type="entry name" value="PucR C-terminal helix-turn-helix domain"/>
    <property type="match status" value="1"/>
</dbReference>
<accession>A0A086ZES3</accession>
<dbReference type="Pfam" id="PF13556">
    <property type="entry name" value="HTH_30"/>
    <property type="match status" value="1"/>
</dbReference>
<gene>
    <name evidence="4" type="ORF">BBOH_1283</name>
</gene>
<dbReference type="OrthoDB" id="3246591at2"/>
<feature type="domain" description="CdaR GGDEF-like" evidence="3">
    <location>
        <begin position="60"/>
        <end position="161"/>
    </location>
</feature>
<dbReference type="InterPro" id="IPR042070">
    <property type="entry name" value="PucR_C-HTH_sf"/>
</dbReference>
<dbReference type="AlphaFoldDB" id="A0A086ZES3"/>
<proteinExistence type="inferred from homology"/>
<comment type="similarity">
    <text evidence="1">Belongs to the CdaR family.</text>
</comment>
<keyword evidence="5" id="KW-1185">Reference proteome</keyword>
<evidence type="ECO:0000313" key="4">
    <source>
        <dbReference type="EMBL" id="KFI45023.1"/>
    </source>
</evidence>
<dbReference type="PANTHER" id="PTHR33744:SF7">
    <property type="entry name" value="PUCR FAMILY TRANSCRIPTIONAL REGULATOR"/>
    <property type="match status" value="1"/>
</dbReference>
<dbReference type="Gene3D" id="3.30.70.2730">
    <property type="match status" value="1"/>
</dbReference>
<evidence type="ECO:0000313" key="5">
    <source>
        <dbReference type="Proteomes" id="UP000029096"/>
    </source>
</evidence>
<name>A0A086ZES3_9BIFI</name>
<protein>
    <submittedName>
        <fullName evidence="4">PucR family transcriptional regulator</fullName>
    </submittedName>
</protein>
<dbReference type="eggNOG" id="COG2508">
    <property type="taxonomic scope" value="Bacteria"/>
</dbReference>
<dbReference type="Pfam" id="PF17853">
    <property type="entry name" value="GGDEF_2"/>
    <property type="match status" value="1"/>
</dbReference>
<dbReference type="InterPro" id="IPR051448">
    <property type="entry name" value="CdaR-like_regulators"/>
</dbReference>
<dbReference type="PANTHER" id="PTHR33744">
    <property type="entry name" value="CARBOHYDRATE DIACID REGULATOR"/>
    <property type="match status" value="1"/>
</dbReference>
<evidence type="ECO:0000259" key="2">
    <source>
        <dbReference type="Pfam" id="PF13556"/>
    </source>
</evidence>